<proteinExistence type="predicted"/>
<comment type="caution">
    <text evidence="2">The sequence shown here is derived from an EMBL/GenBank/DDBJ whole genome shotgun (WGS) entry which is preliminary data.</text>
</comment>
<dbReference type="SUPFAM" id="SSF141571">
    <property type="entry name" value="Pentapeptide repeat-like"/>
    <property type="match status" value="1"/>
</dbReference>
<dbReference type="AlphaFoldDB" id="A0A844GUZ8"/>
<dbReference type="Gene3D" id="2.160.20.80">
    <property type="entry name" value="E3 ubiquitin-protein ligase SopA"/>
    <property type="match status" value="1"/>
</dbReference>
<accession>A0A844GUZ8</accession>
<name>A0A844GUZ8_9CHRO</name>
<evidence type="ECO:0000313" key="2">
    <source>
        <dbReference type="EMBL" id="MTF38678.1"/>
    </source>
</evidence>
<dbReference type="PANTHER" id="PTHR47485">
    <property type="entry name" value="THYLAKOID LUMENAL 17.4 KDA PROTEIN, CHLOROPLASTIC"/>
    <property type="match status" value="1"/>
</dbReference>
<organism evidence="2 3">
    <name type="scientific">Cyanobacterium aponinum 0216</name>
    <dbReference type="NCBI Taxonomy" id="2676140"/>
    <lineage>
        <taxon>Bacteria</taxon>
        <taxon>Bacillati</taxon>
        <taxon>Cyanobacteriota</taxon>
        <taxon>Cyanophyceae</taxon>
        <taxon>Oscillatoriophycideae</taxon>
        <taxon>Chroococcales</taxon>
        <taxon>Geminocystaceae</taxon>
        <taxon>Cyanobacterium</taxon>
    </lineage>
</organism>
<dbReference type="InterPro" id="IPR001646">
    <property type="entry name" value="5peptide_repeat"/>
</dbReference>
<gene>
    <name evidence="2" type="ORF">GGC33_07035</name>
</gene>
<dbReference type="Pfam" id="PF00805">
    <property type="entry name" value="Pentapeptide"/>
    <property type="match status" value="3"/>
</dbReference>
<protein>
    <submittedName>
        <fullName evidence="2">Pentapeptide repeat-containing protein</fullName>
    </submittedName>
</protein>
<dbReference type="RefSeq" id="WP_155083561.1">
    <property type="nucleotide sequence ID" value="NZ_WMIA01000006.1"/>
</dbReference>
<dbReference type="EMBL" id="WMIA01000006">
    <property type="protein sequence ID" value="MTF38678.1"/>
    <property type="molecule type" value="Genomic_DNA"/>
</dbReference>
<dbReference type="PANTHER" id="PTHR47485:SF1">
    <property type="entry name" value="THYLAKOID LUMENAL 17.4 KDA PROTEIN, CHLOROPLASTIC"/>
    <property type="match status" value="1"/>
</dbReference>
<dbReference type="Proteomes" id="UP000437131">
    <property type="component" value="Unassembled WGS sequence"/>
</dbReference>
<evidence type="ECO:0000256" key="1">
    <source>
        <dbReference type="ARBA" id="ARBA00022737"/>
    </source>
</evidence>
<sequence>MLANTAVIDIQAQYNSGERNFPKLQLRRIDLRNAQLKGVNLGGCDLSYADLRDADLSGADLSKCYLNEANLSGANLTGANLTGAYLIKAYLTKVNFQKAIVKEAYFTGSFLTRANFYKADLSGAFLNGAHLNGGIFKDASYDNTTRFDKGFNPESLGMQKVSSFNLATSKKVTIGEIITNFETIASITSKYLGGTITGKNFEDSRPDVEWLREFSMDKNGKVNFNGSLSHQATTIQLKWFEKWTNAFVKKSSMIIQDLPNIIEEKHLTVDYLIKRGVA</sequence>
<keyword evidence="1" id="KW-0677">Repeat</keyword>
<reference evidence="2 3" key="1">
    <citation type="submission" date="2019-11" db="EMBL/GenBank/DDBJ databases">
        <title>Isolation of a new High Light Tolerant Cyanobacteria.</title>
        <authorList>
            <person name="Dobson Z."/>
            <person name="Vaughn N."/>
            <person name="Vaughn M."/>
            <person name="Fromme P."/>
            <person name="Mazor Y."/>
        </authorList>
    </citation>
    <scope>NUCLEOTIDE SEQUENCE [LARGE SCALE GENOMIC DNA]</scope>
    <source>
        <strain evidence="2 3">0216</strain>
    </source>
</reference>
<evidence type="ECO:0000313" key="3">
    <source>
        <dbReference type="Proteomes" id="UP000437131"/>
    </source>
</evidence>